<dbReference type="CDD" id="cd21393">
    <property type="entry name" value="sm_acid_XPC-like"/>
    <property type="match status" value="1"/>
</dbReference>
<dbReference type="AlphaFoldDB" id="K1PXD6"/>
<protein>
    <submittedName>
        <fullName evidence="3">Uncharacterized protein</fullName>
    </submittedName>
</protein>
<evidence type="ECO:0000256" key="2">
    <source>
        <dbReference type="SAM" id="MobiDB-lite"/>
    </source>
</evidence>
<gene>
    <name evidence="3" type="ORF">CGI_10004676</name>
</gene>
<feature type="coiled-coil region" evidence="1">
    <location>
        <begin position="579"/>
        <end position="606"/>
    </location>
</feature>
<name>K1PXD6_MAGGI</name>
<dbReference type="InterPro" id="IPR013762">
    <property type="entry name" value="Integrase-like_cat_sf"/>
</dbReference>
<feature type="region of interest" description="Disordered" evidence="2">
    <location>
        <begin position="617"/>
        <end position="638"/>
    </location>
</feature>
<dbReference type="GO" id="GO:0003677">
    <property type="term" value="F:DNA binding"/>
    <property type="evidence" value="ECO:0007669"/>
    <property type="project" value="InterPro"/>
</dbReference>
<dbReference type="GO" id="GO:0015074">
    <property type="term" value="P:DNA integration"/>
    <property type="evidence" value="ECO:0007669"/>
    <property type="project" value="InterPro"/>
</dbReference>
<accession>K1PXD6</accession>
<reference evidence="3" key="1">
    <citation type="journal article" date="2012" name="Nature">
        <title>The oyster genome reveals stress adaptation and complexity of shell formation.</title>
        <authorList>
            <person name="Zhang G."/>
            <person name="Fang X."/>
            <person name="Guo X."/>
            <person name="Li L."/>
            <person name="Luo R."/>
            <person name="Xu F."/>
            <person name="Yang P."/>
            <person name="Zhang L."/>
            <person name="Wang X."/>
            <person name="Qi H."/>
            <person name="Xiong Z."/>
            <person name="Que H."/>
            <person name="Xie Y."/>
            <person name="Holland P.W."/>
            <person name="Paps J."/>
            <person name="Zhu Y."/>
            <person name="Wu F."/>
            <person name="Chen Y."/>
            <person name="Wang J."/>
            <person name="Peng C."/>
            <person name="Meng J."/>
            <person name="Yang L."/>
            <person name="Liu J."/>
            <person name="Wen B."/>
            <person name="Zhang N."/>
            <person name="Huang Z."/>
            <person name="Zhu Q."/>
            <person name="Feng Y."/>
            <person name="Mount A."/>
            <person name="Hedgecock D."/>
            <person name="Xu Z."/>
            <person name="Liu Y."/>
            <person name="Domazet-Loso T."/>
            <person name="Du Y."/>
            <person name="Sun X."/>
            <person name="Zhang S."/>
            <person name="Liu B."/>
            <person name="Cheng P."/>
            <person name="Jiang X."/>
            <person name="Li J."/>
            <person name="Fan D."/>
            <person name="Wang W."/>
            <person name="Fu W."/>
            <person name="Wang T."/>
            <person name="Wang B."/>
            <person name="Zhang J."/>
            <person name="Peng Z."/>
            <person name="Li Y."/>
            <person name="Li N."/>
            <person name="Wang J."/>
            <person name="Chen M."/>
            <person name="He Y."/>
            <person name="Tan F."/>
            <person name="Song X."/>
            <person name="Zheng Q."/>
            <person name="Huang R."/>
            <person name="Yang H."/>
            <person name="Du X."/>
            <person name="Chen L."/>
            <person name="Yang M."/>
            <person name="Gaffney P.M."/>
            <person name="Wang S."/>
            <person name="Luo L."/>
            <person name="She Z."/>
            <person name="Ming Y."/>
            <person name="Huang W."/>
            <person name="Zhang S."/>
            <person name="Huang B."/>
            <person name="Zhang Y."/>
            <person name="Qu T."/>
            <person name="Ni P."/>
            <person name="Miao G."/>
            <person name="Wang J."/>
            <person name="Wang Q."/>
            <person name="Steinberg C.E."/>
            <person name="Wang H."/>
            <person name="Li N."/>
            <person name="Qian L."/>
            <person name="Zhang G."/>
            <person name="Li Y."/>
            <person name="Yang H."/>
            <person name="Liu X."/>
            <person name="Wang J."/>
            <person name="Yin Y."/>
            <person name="Wang J."/>
        </authorList>
    </citation>
    <scope>NUCLEOTIDE SEQUENCE [LARGE SCALE GENOMIC DNA]</scope>
    <source>
        <strain evidence="3">05x7-T-G4-1.051#20</strain>
    </source>
</reference>
<dbReference type="GO" id="GO:0006310">
    <property type="term" value="P:DNA recombination"/>
    <property type="evidence" value="ECO:0007669"/>
    <property type="project" value="InterPro"/>
</dbReference>
<dbReference type="InParanoid" id="K1PXD6"/>
<dbReference type="Gene3D" id="1.10.443.10">
    <property type="entry name" value="Intergrase catalytic core"/>
    <property type="match status" value="1"/>
</dbReference>
<dbReference type="PANTHER" id="PTHR33480:SF1">
    <property type="entry name" value="TYR RECOMBINASE DOMAIN-CONTAINING PROTEIN"/>
    <property type="match status" value="1"/>
</dbReference>
<evidence type="ECO:0000256" key="1">
    <source>
        <dbReference type="SAM" id="Coils"/>
    </source>
</evidence>
<organism evidence="3">
    <name type="scientific">Magallana gigas</name>
    <name type="common">Pacific oyster</name>
    <name type="synonym">Crassostrea gigas</name>
    <dbReference type="NCBI Taxonomy" id="29159"/>
    <lineage>
        <taxon>Eukaryota</taxon>
        <taxon>Metazoa</taxon>
        <taxon>Spiralia</taxon>
        <taxon>Lophotrochozoa</taxon>
        <taxon>Mollusca</taxon>
        <taxon>Bivalvia</taxon>
        <taxon>Autobranchia</taxon>
        <taxon>Pteriomorphia</taxon>
        <taxon>Ostreida</taxon>
        <taxon>Ostreoidea</taxon>
        <taxon>Ostreidae</taxon>
        <taxon>Magallana</taxon>
    </lineage>
</organism>
<keyword evidence="1" id="KW-0175">Coiled coil</keyword>
<dbReference type="PANTHER" id="PTHR33480">
    <property type="entry name" value="SET DOMAIN-CONTAINING PROTEIN-RELATED"/>
    <property type="match status" value="1"/>
</dbReference>
<dbReference type="EMBL" id="JH817277">
    <property type="protein sequence ID" value="EKC21050.1"/>
    <property type="molecule type" value="Genomic_DNA"/>
</dbReference>
<evidence type="ECO:0000313" key="3">
    <source>
        <dbReference type="EMBL" id="EKC21050.1"/>
    </source>
</evidence>
<sequence length="726" mass="84075">MDAADLSREIVSDSEPDDEFSTVYEDSLPQLSASGVSIQQSNGEKRVLKLQSCVYCEELGTKISRHMERKHSNETEVAKILILPKGSKERRNAWITLISKGNYNHNCKVLEKGRGTIIPKYRPRKNEEKEKEKYLPCVHCLGFFVGTDLWKHQKTCPANKSLQKFKHPVCEGRLLLPCDSKISKELHQIISKMRNDVITLTVKNDKTILQFGKRLCEKLGHHSHNHNYIAQRMRELARLMIAVQDIKPDVRKLEEILYPEYWDTLLNAVRNVAGYNENSHGYQVPSLPLKLGHSLSKCAKILRNMAIMENDSERKQKADEFLNLYNDEWGERITSHALETLQTAKFNKPKLLPTVQEVTTFHKFLKSKLDSILKKENINDYRELAEICLVQLILFNRKRSGEVERIKVAQIKSMYESAEVDDEVKKSLSKFEVALLKTHKRIEIRGKRGRKVPILLTNEMVNAIEKLMKMREELGIKSDYLFIGKGCLLPFRGHDCMRKLANQCRPDLLNTLMRSTNLRKQLATMSQILNLSLRDQDVLAKFMGHDLSVHREYYRLPESTLEVAKVAKILHCINEGKLSSVKDSTLDELQLENAEMENEADEEMDDEKREPQELNELVFGTEDKEDPPSKELKKQRGFKRISGKRKPWTAAEKAAVKRQMGQFLNLRTLPKKHDCDLALQKEESLKNRTRKQVKDFLRWYGVPGDINVNKRSTSQYGVPYHLKRKM</sequence>
<proteinExistence type="predicted"/>
<dbReference type="HOGENOM" id="CLU_006669_3_1_1"/>